<keyword evidence="2 4" id="KW-0863">Zinc-finger</keyword>
<name>A0ABD6ELU7_9BILA</name>
<dbReference type="Gene3D" id="1.10.220.160">
    <property type="match status" value="1"/>
</dbReference>
<keyword evidence="7" id="KW-1185">Reference proteome</keyword>
<proteinExistence type="predicted"/>
<dbReference type="AlphaFoldDB" id="A0ABD6ELU7"/>
<accession>A0ABD6ELU7</accession>
<dbReference type="InterPro" id="IPR002893">
    <property type="entry name" value="Znf_MYND"/>
</dbReference>
<keyword evidence="1" id="KW-0479">Metal-binding</keyword>
<evidence type="ECO:0000256" key="2">
    <source>
        <dbReference type="ARBA" id="ARBA00022771"/>
    </source>
</evidence>
<dbReference type="Proteomes" id="UP001608902">
    <property type="component" value="Unassembled WGS sequence"/>
</dbReference>
<dbReference type="Gene3D" id="2.170.270.10">
    <property type="entry name" value="SET domain"/>
    <property type="match status" value="1"/>
</dbReference>
<evidence type="ECO:0000313" key="6">
    <source>
        <dbReference type="EMBL" id="MFH4977542.1"/>
    </source>
</evidence>
<feature type="domain" description="MYND-type" evidence="5">
    <location>
        <begin position="46"/>
        <end position="84"/>
    </location>
</feature>
<evidence type="ECO:0000256" key="4">
    <source>
        <dbReference type="PROSITE-ProRule" id="PRU00134"/>
    </source>
</evidence>
<dbReference type="EMBL" id="JBGFUD010002387">
    <property type="protein sequence ID" value="MFH4977542.1"/>
    <property type="molecule type" value="Genomic_DNA"/>
</dbReference>
<gene>
    <name evidence="6" type="ORF">AB6A40_004251</name>
</gene>
<reference evidence="6 7" key="1">
    <citation type="submission" date="2024-08" db="EMBL/GenBank/DDBJ databases">
        <title>Gnathostoma spinigerum genome.</title>
        <authorList>
            <person name="Gonzalez-Bertolin B."/>
            <person name="Monzon S."/>
            <person name="Zaballos A."/>
            <person name="Jimenez P."/>
            <person name="Dekumyoy P."/>
            <person name="Varona S."/>
            <person name="Cuesta I."/>
            <person name="Sumanam S."/>
            <person name="Adisakwattana P."/>
            <person name="Gasser R.B."/>
            <person name="Hernandez-Gonzalez A."/>
            <person name="Young N.D."/>
            <person name="Perteguer M.J."/>
        </authorList>
    </citation>
    <scope>NUCLEOTIDE SEQUENCE [LARGE SCALE GENOMIC DNA]</scope>
    <source>
        <strain evidence="6">AL3</strain>
        <tissue evidence="6">Liver</tissue>
    </source>
</reference>
<keyword evidence="3" id="KW-0862">Zinc</keyword>
<dbReference type="InterPro" id="IPR046341">
    <property type="entry name" value="SET_dom_sf"/>
</dbReference>
<comment type="caution">
    <text evidence="6">The sequence shown here is derived from an EMBL/GenBank/DDBJ whole genome shotgun (WGS) entry which is preliminary data.</text>
</comment>
<evidence type="ECO:0000256" key="3">
    <source>
        <dbReference type="ARBA" id="ARBA00022833"/>
    </source>
</evidence>
<dbReference type="Gene3D" id="6.10.140.2220">
    <property type="match status" value="1"/>
</dbReference>
<evidence type="ECO:0000256" key="1">
    <source>
        <dbReference type="ARBA" id="ARBA00022723"/>
    </source>
</evidence>
<dbReference type="PANTHER" id="PTHR12197">
    <property type="entry name" value="HISTONE-LYSINE N-METHYLTRANSFERASE SMYD"/>
    <property type="match status" value="1"/>
</dbReference>
<evidence type="ECO:0000259" key="5">
    <source>
        <dbReference type="PROSITE" id="PS50865"/>
    </source>
</evidence>
<dbReference type="PANTHER" id="PTHR12197:SF241">
    <property type="entry name" value="MYND-TYPE DOMAIN-CONTAINING PROTEIN"/>
    <property type="match status" value="1"/>
</dbReference>
<dbReference type="Pfam" id="PF01753">
    <property type="entry name" value="zf-MYND"/>
    <property type="match status" value="1"/>
</dbReference>
<protein>
    <recommendedName>
        <fullName evidence="5">MYND-type domain-containing protein</fullName>
    </recommendedName>
</protein>
<dbReference type="InterPro" id="IPR050869">
    <property type="entry name" value="H3K4_H4K5_MeTrfase"/>
</dbReference>
<dbReference type="SUPFAM" id="SSF144232">
    <property type="entry name" value="HIT/MYND zinc finger-like"/>
    <property type="match status" value="1"/>
</dbReference>
<dbReference type="GO" id="GO:0008270">
    <property type="term" value="F:zinc ion binding"/>
    <property type="evidence" value="ECO:0007669"/>
    <property type="project" value="UniProtKB-KW"/>
</dbReference>
<sequence length="271" mass="31370">MANKSEISLTNKECLNSEVYEIEGKPRVNFYPFAYALNNNCLSDHCWYCLDSNDHLRRCTGCLSAVFCDKNCQSLGWKDHRAECKPLSCCDSIPDIEVRLLGRIVVRYKTIKRGKDKLDENFYYMRSSKREIMEVWCHSEILRNDLSAMKKFDDIYTRMVDFLGSKVLLSKDDVFELHCRDFINRHAISDKGYVQEIGKGLYLDLCAYDHSCSPNSIYTFNGFIATLRGLTTDVCLLDRSSTFYSYIDPLKYTDSSHYSYLMISNLSVGTK</sequence>
<organism evidence="6 7">
    <name type="scientific">Gnathostoma spinigerum</name>
    <dbReference type="NCBI Taxonomy" id="75299"/>
    <lineage>
        <taxon>Eukaryota</taxon>
        <taxon>Metazoa</taxon>
        <taxon>Ecdysozoa</taxon>
        <taxon>Nematoda</taxon>
        <taxon>Chromadorea</taxon>
        <taxon>Rhabditida</taxon>
        <taxon>Spirurina</taxon>
        <taxon>Gnathostomatomorpha</taxon>
        <taxon>Gnathostomatoidea</taxon>
        <taxon>Gnathostomatidae</taxon>
        <taxon>Gnathostoma</taxon>
    </lineage>
</organism>
<dbReference type="PROSITE" id="PS50865">
    <property type="entry name" value="ZF_MYND_2"/>
    <property type="match status" value="1"/>
</dbReference>
<evidence type="ECO:0000313" key="7">
    <source>
        <dbReference type="Proteomes" id="UP001608902"/>
    </source>
</evidence>